<dbReference type="AlphaFoldDB" id="A0A5B7E5X6"/>
<name>A0A5B7E5X6_PORTR</name>
<dbReference type="SUPFAM" id="SSF53098">
    <property type="entry name" value="Ribonuclease H-like"/>
    <property type="match status" value="1"/>
</dbReference>
<dbReference type="Gene3D" id="3.30.420.10">
    <property type="entry name" value="Ribonuclease H-like superfamily/Ribonuclease H"/>
    <property type="match status" value="1"/>
</dbReference>
<keyword evidence="4" id="KW-1185">Reference proteome</keyword>
<dbReference type="InterPro" id="IPR012337">
    <property type="entry name" value="RNaseH-like_sf"/>
</dbReference>
<evidence type="ECO:0000259" key="2">
    <source>
        <dbReference type="PROSITE" id="PS50994"/>
    </source>
</evidence>
<proteinExistence type="predicted"/>
<comment type="caution">
    <text evidence="3">The sequence shown here is derived from an EMBL/GenBank/DDBJ whole genome shotgun (WGS) entry which is preliminary data.</text>
</comment>
<dbReference type="EC" id="2.7.7.49" evidence="1"/>
<dbReference type="GO" id="GO:0003676">
    <property type="term" value="F:nucleic acid binding"/>
    <property type="evidence" value="ECO:0007669"/>
    <property type="project" value="InterPro"/>
</dbReference>
<evidence type="ECO:0000313" key="4">
    <source>
        <dbReference type="Proteomes" id="UP000324222"/>
    </source>
</evidence>
<accession>A0A5B7E5X6</accession>
<dbReference type="OrthoDB" id="6373272at2759"/>
<dbReference type="EMBL" id="VSRR010002067">
    <property type="protein sequence ID" value="MPC29412.1"/>
    <property type="molecule type" value="Genomic_DNA"/>
</dbReference>
<dbReference type="GO" id="GO:0003964">
    <property type="term" value="F:RNA-directed DNA polymerase activity"/>
    <property type="evidence" value="ECO:0007669"/>
    <property type="project" value="UniProtKB-EC"/>
</dbReference>
<dbReference type="FunFam" id="3.30.420.10:FF:000032">
    <property type="entry name" value="Retrovirus-related Pol polyprotein from transposon 297-like Protein"/>
    <property type="match status" value="1"/>
</dbReference>
<dbReference type="Gene3D" id="1.10.340.70">
    <property type="match status" value="1"/>
</dbReference>
<evidence type="ECO:0000256" key="1">
    <source>
        <dbReference type="ARBA" id="ARBA00012493"/>
    </source>
</evidence>
<protein>
    <recommendedName>
        <fullName evidence="1">RNA-directed DNA polymerase</fullName>
        <ecNumber evidence="1">2.7.7.49</ecNumber>
    </recommendedName>
</protein>
<dbReference type="Pfam" id="PF17921">
    <property type="entry name" value="Integrase_H2C2"/>
    <property type="match status" value="1"/>
</dbReference>
<dbReference type="InterPro" id="IPR050951">
    <property type="entry name" value="Retrovirus_Pol_polyprotein"/>
</dbReference>
<reference evidence="3 4" key="1">
    <citation type="submission" date="2019-05" db="EMBL/GenBank/DDBJ databases">
        <title>Another draft genome of Portunus trituberculatus and its Hox gene families provides insights of decapod evolution.</title>
        <authorList>
            <person name="Jeong J.-H."/>
            <person name="Song I."/>
            <person name="Kim S."/>
            <person name="Choi T."/>
            <person name="Kim D."/>
            <person name="Ryu S."/>
            <person name="Kim W."/>
        </authorList>
    </citation>
    <scope>NUCLEOTIDE SEQUENCE [LARGE SCALE GENOMIC DNA]</scope>
    <source>
        <tissue evidence="3">Muscle</tissue>
    </source>
</reference>
<dbReference type="Pfam" id="PF00665">
    <property type="entry name" value="rve"/>
    <property type="match status" value="1"/>
</dbReference>
<organism evidence="3 4">
    <name type="scientific">Portunus trituberculatus</name>
    <name type="common">Swimming crab</name>
    <name type="synonym">Neptunus trituberculatus</name>
    <dbReference type="NCBI Taxonomy" id="210409"/>
    <lineage>
        <taxon>Eukaryota</taxon>
        <taxon>Metazoa</taxon>
        <taxon>Ecdysozoa</taxon>
        <taxon>Arthropoda</taxon>
        <taxon>Crustacea</taxon>
        <taxon>Multicrustacea</taxon>
        <taxon>Malacostraca</taxon>
        <taxon>Eumalacostraca</taxon>
        <taxon>Eucarida</taxon>
        <taxon>Decapoda</taxon>
        <taxon>Pleocyemata</taxon>
        <taxon>Brachyura</taxon>
        <taxon>Eubrachyura</taxon>
        <taxon>Portunoidea</taxon>
        <taxon>Portunidae</taxon>
        <taxon>Portuninae</taxon>
        <taxon>Portunus</taxon>
    </lineage>
</organism>
<dbReference type="FunFam" id="1.10.340.70:FF:000001">
    <property type="entry name" value="Retrovirus-related Pol polyprotein from transposon gypsy-like Protein"/>
    <property type="match status" value="1"/>
</dbReference>
<dbReference type="Proteomes" id="UP000324222">
    <property type="component" value="Unassembled WGS sequence"/>
</dbReference>
<feature type="domain" description="Integrase catalytic" evidence="2">
    <location>
        <begin position="457"/>
        <end position="615"/>
    </location>
</feature>
<sequence>MFGTVLNEGCRVDNAESQNLNVPSSRYGYRDEVVDETVIHFKEFIEEQARREHELKVMELKLRMEKEIEIERERIKLEYYKIDKGVVHTPSGRPVHFVRGLVQDPSLSKVPVVPAEDLFSTSSKPVDVSEEVNDADHENSTVSGVVQAVTADATSASYSPYLYSGLVKVKSSQHLVRILRDTGSSISLWVRPDHSDISTTEYVLIKVVTGAMTVPLLSCKIDCEVFRGPARVGIVDSLLEDGVDLLLGNNLVRGDEIKAPILSEVPVPADDVKEDCGDLRMKSLPDSSLKDTDPHDNDVHLADTFIGSLEDSPPVSLEEVDMERFRRIQREDPEIEKLCVTAAENLEEEKGTCLYLRDGIPWRRWRPLHRNPDSGMWDVHQLVVPKVCWEELLNLPHTIPFSGHMGIRKTLDRLRAELFWPCMAADVANIIKCCHTCQVVGNPNQTIPKFPLIPIPAIEPPFSRLIMDVVGPLPPTSSGFQYILTILDLSTRYPEAIPFRYIKARGIIKALLDFCSKYGLPKEIQTDQGSNFMSNIFQQALSQIGVTHIRSSAYHPESQGALERYHNTLKNMLRKYCQEHTKDWDRGLPLLLFATREVPQESLGFSANELVFAHTIRGPLSLLKGAWTCEPAESKNLLQYVLDLKTRISEALELAHDNLKLAQGKMKQ</sequence>
<dbReference type="InterPro" id="IPR001584">
    <property type="entry name" value="Integrase_cat-core"/>
</dbReference>
<dbReference type="InterPro" id="IPR041588">
    <property type="entry name" value="Integrase_H2C2"/>
</dbReference>
<dbReference type="GO" id="GO:0015074">
    <property type="term" value="P:DNA integration"/>
    <property type="evidence" value="ECO:0007669"/>
    <property type="project" value="InterPro"/>
</dbReference>
<dbReference type="PANTHER" id="PTHR37984">
    <property type="entry name" value="PROTEIN CBG26694"/>
    <property type="match status" value="1"/>
</dbReference>
<dbReference type="InterPro" id="IPR036397">
    <property type="entry name" value="RNaseH_sf"/>
</dbReference>
<evidence type="ECO:0000313" key="3">
    <source>
        <dbReference type="EMBL" id="MPC29412.1"/>
    </source>
</evidence>
<dbReference type="PANTHER" id="PTHR37984:SF15">
    <property type="entry name" value="INTEGRASE CATALYTIC DOMAIN-CONTAINING PROTEIN"/>
    <property type="match status" value="1"/>
</dbReference>
<gene>
    <name evidence="3" type="primary">K02A2.6_9</name>
    <name evidence="3" type="ORF">E2C01_022643</name>
</gene>
<dbReference type="PROSITE" id="PS50994">
    <property type="entry name" value="INTEGRASE"/>
    <property type="match status" value="1"/>
</dbReference>